<protein>
    <recommendedName>
        <fullName evidence="1">NADPH-dependent FMN reductase-like domain-containing protein</fullName>
    </recommendedName>
</protein>
<proteinExistence type="predicted"/>
<dbReference type="RefSeq" id="WP_086106297.1">
    <property type="nucleotide sequence ID" value="NZ_NEKB01000007.1"/>
</dbReference>
<dbReference type="OrthoDB" id="9812295at2"/>
<reference evidence="2 3" key="1">
    <citation type="submission" date="2017-04" db="EMBL/GenBank/DDBJ databases">
        <title>Draft genome sequences of Alloscardovia macacae UMA81211 and UMA81212 isolated from the feces of a rhesus macaque (Macaca mulatta).</title>
        <authorList>
            <person name="Albert K."/>
            <person name="Sela D.A."/>
        </authorList>
    </citation>
    <scope>NUCLEOTIDE SEQUENCE [LARGE SCALE GENOMIC DNA]</scope>
    <source>
        <strain evidence="2 3">UMA81212</strain>
    </source>
</reference>
<evidence type="ECO:0000313" key="3">
    <source>
        <dbReference type="Proteomes" id="UP000243540"/>
    </source>
</evidence>
<dbReference type="GO" id="GO:0016491">
    <property type="term" value="F:oxidoreductase activity"/>
    <property type="evidence" value="ECO:0007669"/>
    <property type="project" value="InterPro"/>
</dbReference>
<gene>
    <name evidence="2" type="ORF">B9T39_02730</name>
</gene>
<name>A0A1Y2SWH8_9BIFI</name>
<dbReference type="Gene3D" id="3.40.50.360">
    <property type="match status" value="1"/>
</dbReference>
<dbReference type="InterPro" id="IPR050712">
    <property type="entry name" value="NAD(P)H-dep_reductase"/>
</dbReference>
<dbReference type="STRING" id="1160091.B9T39_02730"/>
<feature type="domain" description="NADPH-dependent FMN reductase-like" evidence="1">
    <location>
        <begin position="3"/>
        <end position="104"/>
    </location>
</feature>
<accession>A0A1Y2SWH8</accession>
<dbReference type="PANTHER" id="PTHR30543">
    <property type="entry name" value="CHROMATE REDUCTASE"/>
    <property type="match status" value="1"/>
</dbReference>
<dbReference type="Pfam" id="PF03358">
    <property type="entry name" value="FMN_red"/>
    <property type="match status" value="1"/>
</dbReference>
<comment type="caution">
    <text evidence="2">The sequence shown here is derived from an EMBL/GenBank/DDBJ whole genome shotgun (WGS) entry which is preliminary data.</text>
</comment>
<evidence type="ECO:0000313" key="2">
    <source>
        <dbReference type="EMBL" id="OTA29538.1"/>
    </source>
</evidence>
<dbReference type="Proteomes" id="UP000243540">
    <property type="component" value="Unassembled WGS sequence"/>
</dbReference>
<dbReference type="GO" id="GO:0010181">
    <property type="term" value="F:FMN binding"/>
    <property type="evidence" value="ECO:0007669"/>
    <property type="project" value="TreeGrafter"/>
</dbReference>
<dbReference type="SUPFAM" id="SSF52218">
    <property type="entry name" value="Flavoproteins"/>
    <property type="match status" value="1"/>
</dbReference>
<organism evidence="2 3">
    <name type="scientific">Alloscardovia macacae</name>
    <dbReference type="NCBI Taxonomy" id="1160091"/>
    <lineage>
        <taxon>Bacteria</taxon>
        <taxon>Bacillati</taxon>
        <taxon>Actinomycetota</taxon>
        <taxon>Actinomycetes</taxon>
        <taxon>Bifidobacteriales</taxon>
        <taxon>Bifidobacteriaceae</taxon>
        <taxon>Alloscardovia</taxon>
    </lineage>
</organism>
<sequence>MAKILMVLGSLHKNGFQEQLAKEIEKQIGDRAEVSFLDYKDVPFMNQDIEFPAPASVEAAREAFKAADGVWFVTPVYNHTTSPLTLNLLDWLSRPLEANVRETAVSNGVKVTFSSASAPGAYTEMFADVVKLANQIGMDVLDAPLFGHGLTSEWMTGELALDEAAHEAIEAQITAFLAKIAE</sequence>
<evidence type="ECO:0000259" key="1">
    <source>
        <dbReference type="Pfam" id="PF03358"/>
    </source>
</evidence>
<dbReference type="InterPro" id="IPR005025">
    <property type="entry name" value="FMN_Rdtase-like_dom"/>
</dbReference>
<dbReference type="PANTHER" id="PTHR30543:SF21">
    <property type="entry name" value="NAD(P)H-DEPENDENT FMN REDUCTASE LOT6"/>
    <property type="match status" value="1"/>
</dbReference>
<dbReference type="InterPro" id="IPR029039">
    <property type="entry name" value="Flavoprotein-like_sf"/>
</dbReference>
<dbReference type="GO" id="GO:0005829">
    <property type="term" value="C:cytosol"/>
    <property type="evidence" value="ECO:0007669"/>
    <property type="project" value="TreeGrafter"/>
</dbReference>
<dbReference type="AlphaFoldDB" id="A0A1Y2SWH8"/>
<dbReference type="EMBL" id="NEKC01000005">
    <property type="protein sequence ID" value="OTA29538.1"/>
    <property type="molecule type" value="Genomic_DNA"/>
</dbReference>